<dbReference type="SUPFAM" id="SSF50346">
    <property type="entry name" value="PRC-barrel domain"/>
    <property type="match status" value="1"/>
</dbReference>
<dbReference type="Gene3D" id="2.40.30.60">
    <property type="entry name" value="RimM"/>
    <property type="match status" value="1"/>
</dbReference>
<reference evidence="8 9" key="1">
    <citation type="submission" date="2018-10" db="EMBL/GenBank/DDBJ databases">
        <title>Genomic Encyclopedia of Type Strains, Phase IV (KMG-IV): sequencing the most valuable type-strain genomes for metagenomic binning, comparative biology and taxonomic classification.</title>
        <authorList>
            <person name="Goeker M."/>
        </authorList>
    </citation>
    <scope>NUCLEOTIDE SEQUENCE [LARGE SCALE GENOMIC DNA]</scope>
    <source>
        <strain evidence="8 9">DSM 3303</strain>
    </source>
</reference>
<evidence type="ECO:0000259" key="7">
    <source>
        <dbReference type="Pfam" id="PF24986"/>
    </source>
</evidence>
<dbReference type="InterPro" id="IPR002676">
    <property type="entry name" value="RimM_N"/>
</dbReference>
<dbReference type="RefSeq" id="WP_370687860.1">
    <property type="nucleotide sequence ID" value="NZ_JAQQKY010000001.1"/>
</dbReference>
<dbReference type="PANTHER" id="PTHR33692:SF1">
    <property type="entry name" value="RIBOSOME MATURATION FACTOR RIMM"/>
    <property type="match status" value="1"/>
</dbReference>
<evidence type="ECO:0000259" key="6">
    <source>
        <dbReference type="Pfam" id="PF01782"/>
    </source>
</evidence>
<comment type="domain">
    <text evidence="5">The PRC barrel domain binds ribosomal protein uS19.</text>
</comment>
<organism evidence="8 9">
    <name type="scientific">Vogesella indigofera</name>
    <name type="common">Pseudomonas indigofera</name>
    <dbReference type="NCBI Taxonomy" id="45465"/>
    <lineage>
        <taxon>Bacteria</taxon>
        <taxon>Pseudomonadati</taxon>
        <taxon>Pseudomonadota</taxon>
        <taxon>Betaproteobacteria</taxon>
        <taxon>Neisseriales</taxon>
        <taxon>Chromobacteriaceae</taxon>
        <taxon>Vogesella</taxon>
    </lineage>
</organism>
<evidence type="ECO:0000256" key="1">
    <source>
        <dbReference type="ARBA" id="ARBA00022490"/>
    </source>
</evidence>
<dbReference type="GO" id="GO:0005737">
    <property type="term" value="C:cytoplasm"/>
    <property type="evidence" value="ECO:0007669"/>
    <property type="project" value="UniProtKB-SubCell"/>
</dbReference>
<evidence type="ECO:0000313" key="8">
    <source>
        <dbReference type="EMBL" id="RKQ58753.1"/>
    </source>
</evidence>
<keyword evidence="3 5" id="KW-0698">rRNA processing</keyword>
<dbReference type="HAMAP" id="MF_00014">
    <property type="entry name" value="Ribosome_mat_RimM"/>
    <property type="match status" value="1"/>
</dbReference>
<evidence type="ECO:0000256" key="4">
    <source>
        <dbReference type="ARBA" id="ARBA00023186"/>
    </source>
</evidence>
<evidence type="ECO:0000256" key="5">
    <source>
        <dbReference type="HAMAP-Rule" id="MF_00014"/>
    </source>
</evidence>
<sequence length="168" mass="18720">MRDDDLAIMGFVRGAFGVRGWIKVHADTQFADSLFDYPVWWIGKENDWKPFTFKDGAVQPKNLVAQLEEVTGREQAEAMRGLKVAVPKVELPPAEDGEYYWSDLIGMDVINAEGLCLGKVVDLMETGANDVLVISGEHGQILIPFVAAYVGDVDTQNKQIKVEWGLDY</sequence>
<dbReference type="InterPro" id="IPR056792">
    <property type="entry name" value="PRC_RimM"/>
</dbReference>
<keyword evidence="1 5" id="KW-0963">Cytoplasm</keyword>
<dbReference type="Pfam" id="PF01782">
    <property type="entry name" value="RimM"/>
    <property type="match status" value="1"/>
</dbReference>
<dbReference type="GO" id="GO:0042274">
    <property type="term" value="P:ribosomal small subunit biogenesis"/>
    <property type="evidence" value="ECO:0007669"/>
    <property type="project" value="UniProtKB-UniRule"/>
</dbReference>
<feature type="domain" description="RimM N-terminal" evidence="6">
    <location>
        <begin position="9"/>
        <end position="88"/>
    </location>
</feature>
<dbReference type="InterPro" id="IPR036976">
    <property type="entry name" value="RimM_N_sf"/>
</dbReference>
<comment type="similarity">
    <text evidence="5">Belongs to the RimM family.</text>
</comment>
<accession>A0A495BDZ1</accession>
<dbReference type="Proteomes" id="UP000279384">
    <property type="component" value="Unassembled WGS sequence"/>
</dbReference>
<comment type="function">
    <text evidence="5">An accessory protein needed during the final step in the assembly of 30S ribosomal subunit, possibly for assembly of the head region. Essential for efficient processing of 16S rRNA. May be needed both before and after RbfA during the maturation of 16S rRNA. It has affinity for free ribosomal 30S subunits but not for 70S ribosomes.</text>
</comment>
<dbReference type="EMBL" id="RBID01000014">
    <property type="protein sequence ID" value="RKQ58753.1"/>
    <property type="molecule type" value="Genomic_DNA"/>
</dbReference>
<protein>
    <recommendedName>
        <fullName evidence="5">Ribosome maturation factor RimM</fullName>
    </recommendedName>
</protein>
<evidence type="ECO:0000256" key="3">
    <source>
        <dbReference type="ARBA" id="ARBA00022552"/>
    </source>
</evidence>
<keyword evidence="2 5" id="KW-0690">Ribosome biogenesis</keyword>
<dbReference type="Pfam" id="PF24986">
    <property type="entry name" value="PRC_RimM"/>
    <property type="match status" value="1"/>
</dbReference>
<comment type="caution">
    <text evidence="8">The sequence shown here is derived from an EMBL/GenBank/DDBJ whole genome shotgun (WGS) entry which is preliminary data.</text>
</comment>
<dbReference type="GO" id="GO:0043022">
    <property type="term" value="F:ribosome binding"/>
    <property type="evidence" value="ECO:0007669"/>
    <property type="project" value="InterPro"/>
</dbReference>
<proteinExistence type="inferred from homology"/>
<dbReference type="Gene3D" id="2.30.30.240">
    <property type="entry name" value="PRC-barrel domain"/>
    <property type="match status" value="1"/>
</dbReference>
<comment type="subcellular location">
    <subcellularLocation>
        <location evidence="5">Cytoplasm</location>
    </subcellularLocation>
</comment>
<dbReference type="GO" id="GO:0006364">
    <property type="term" value="P:rRNA processing"/>
    <property type="evidence" value="ECO:0007669"/>
    <property type="project" value="UniProtKB-UniRule"/>
</dbReference>
<comment type="subunit">
    <text evidence="5">Binds ribosomal protein uS19.</text>
</comment>
<dbReference type="SUPFAM" id="SSF50447">
    <property type="entry name" value="Translation proteins"/>
    <property type="match status" value="1"/>
</dbReference>
<dbReference type="InterPro" id="IPR009000">
    <property type="entry name" value="Transl_B-barrel_sf"/>
</dbReference>
<keyword evidence="4 5" id="KW-0143">Chaperone</keyword>
<dbReference type="GO" id="GO:0005840">
    <property type="term" value="C:ribosome"/>
    <property type="evidence" value="ECO:0007669"/>
    <property type="project" value="InterPro"/>
</dbReference>
<evidence type="ECO:0000256" key="2">
    <source>
        <dbReference type="ARBA" id="ARBA00022517"/>
    </source>
</evidence>
<dbReference type="NCBIfam" id="TIGR02273">
    <property type="entry name" value="16S_RimM"/>
    <property type="match status" value="1"/>
</dbReference>
<evidence type="ECO:0000313" key="9">
    <source>
        <dbReference type="Proteomes" id="UP000279384"/>
    </source>
</evidence>
<dbReference type="AlphaFoldDB" id="A0A495BDZ1"/>
<name>A0A495BDZ1_VOGIN</name>
<dbReference type="InterPro" id="IPR011961">
    <property type="entry name" value="RimM"/>
</dbReference>
<dbReference type="InterPro" id="IPR011033">
    <property type="entry name" value="PRC_barrel-like_sf"/>
</dbReference>
<gene>
    <name evidence="5" type="primary">rimM</name>
    <name evidence="8" type="ORF">C8E02_1723</name>
</gene>
<feature type="domain" description="Ribosome maturation factor RimM PRC barrel" evidence="7">
    <location>
        <begin position="101"/>
        <end position="164"/>
    </location>
</feature>
<dbReference type="PANTHER" id="PTHR33692">
    <property type="entry name" value="RIBOSOME MATURATION FACTOR RIMM"/>
    <property type="match status" value="1"/>
</dbReference>